<dbReference type="OrthoDB" id="9792579at2"/>
<dbReference type="CDD" id="cd06580">
    <property type="entry name" value="TM_PBP1_transp_TpRbsC_like"/>
    <property type="match status" value="1"/>
</dbReference>
<keyword evidence="2" id="KW-1003">Cell membrane</keyword>
<keyword evidence="5 6" id="KW-0472">Membrane</keyword>
<dbReference type="GO" id="GO:0022857">
    <property type="term" value="F:transmembrane transporter activity"/>
    <property type="evidence" value="ECO:0007669"/>
    <property type="project" value="InterPro"/>
</dbReference>
<evidence type="ECO:0000313" key="7">
    <source>
        <dbReference type="EMBL" id="SME90281.1"/>
    </source>
</evidence>
<feature type="transmembrane region" description="Helical" evidence="6">
    <location>
        <begin position="190"/>
        <end position="209"/>
    </location>
</feature>
<dbReference type="InterPro" id="IPR001851">
    <property type="entry name" value="ABC_transp_permease"/>
</dbReference>
<dbReference type="AlphaFoldDB" id="A0A1X7C5C0"/>
<protein>
    <submittedName>
        <fullName evidence="7">Nucleoside ABC transporter membrane protein</fullName>
    </submittedName>
</protein>
<evidence type="ECO:0000256" key="4">
    <source>
        <dbReference type="ARBA" id="ARBA00022989"/>
    </source>
</evidence>
<feature type="transmembrane region" description="Helical" evidence="6">
    <location>
        <begin position="6"/>
        <end position="23"/>
    </location>
</feature>
<evidence type="ECO:0000256" key="1">
    <source>
        <dbReference type="ARBA" id="ARBA00004651"/>
    </source>
</evidence>
<dbReference type="STRING" id="1519643.SAMN06295933_0371"/>
<dbReference type="RefSeq" id="WP_085097463.1">
    <property type="nucleotide sequence ID" value="NZ_FWZU01000001.1"/>
</dbReference>
<evidence type="ECO:0000256" key="3">
    <source>
        <dbReference type="ARBA" id="ARBA00022692"/>
    </source>
</evidence>
<sequence>MLESFIVPLLAATVQSGTPILYATLGEILTEKGGVLNLGVEGMMSMAAFVAFVASYATGNPWIGFICGGLAGTIMAMLHGFVCITCLGNQVVSGLALTILGTGLCHFLGTPYIGMSGAGFDKFTIPLLSSIPYIGDIFFKQDALVYVSYLIPFLFMFFINRTSLGLAITAVGENPAAAAAAGLKALKLRWTALLGGGFLIGLGGAYLSLAYTHLWANGLSGGRGWIAVALVIFAFWRPGRAVFGAYLFGGVMAFQLRLQAVGTNIPSSLLLMLPYALTILVLIFSALRGHGGNAPAHLGVNIEPEG</sequence>
<keyword evidence="4 6" id="KW-1133">Transmembrane helix</keyword>
<dbReference type="GO" id="GO:0005886">
    <property type="term" value="C:plasma membrane"/>
    <property type="evidence" value="ECO:0007669"/>
    <property type="project" value="UniProtKB-SubCell"/>
</dbReference>
<dbReference type="PANTHER" id="PTHR43370:SF2">
    <property type="entry name" value="ABC TRANSPORTER PERMEASE PROTEIN"/>
    <property type="match status" value="1"/>
</dbReference>
<feature type="transmembrane region" description="Helical" evidence="6">
    <location>
        <begin position="215"/>
        <end position="236"/>
    </location>
</feature>
<organism evidence="7 8">
    <name type="scientific">Desulfovibrio gilichinskyi</name>
    <dbReference type="NCBI Taxonomy" id="1519643"/>
    <lineage>
        <taxon>Bacteria</taxon>
        <taxon>Pseudomonadati</taxon>
        <taxon>Thermodesulfobacteriota</taxon>
        <taxon>Desulfovibrionia</taxon>
        <taxon>Desulfovibrionales</taxon>
        <taxon>Desulfovibrionaceae</taxon>
        <taxon>Desulfovibrio</taxon>
    </lineage>
</organism>
<evidence type="ECO:0000256" key="2">
    <source>
        <dbReference type="ARBA" id="ARBA00022475"/>
    </source>
</evidence>
<feature type="transmembrane region" description="Helical" evidence="6">
    <location>
        <begin position="268"/>
        <end position="287"/>
    </location>
</feature>
<gene>
    <name evidence="7" type="ORF">SAMN06295933_0371</name>
</gene>
<evidence type="ECO:0000256" key="5">
    <source>
        <dbReference type="ARBA" id="ARBA00023136"/>
    </source>
</evidence>
<dbReference type="Pfam" id="PF02653">
    <property type="entry name" value="BPD_transp_2"/>
    <property type="match status" value="1"/>
</dbReference>
<dbReference type="EMBL" id="FWZU01000001">
    <property type="protein sequence ID" value="SME90281.1"/>
    <property type="molecule type" value="Genomic_DNA"/>
</dbReference>
<evidence type="ECO:0000313" key="8">
    <source>
        <dbReference type="Proteomes" id="UP000192906"/>
    </source>
</evidence>
<comment type="subcellular location">
    <subcellularLocation>
        <location evidence="1">Cell membrane</location>
        <topology evidence="1">Multi-pass membrane protein</topology>
    </subcellularLocation>
</comment>
<feature type="transmembrane region" description="Helical" evidence="6">
    <location>
        <begin position="143"/>
        <end position="159"/>
    </location>
</feature>
<accession>A0A1X7C5C0</accession>
<feature type="transmembrane region" description="Helical" evidence="6">
    <location>
        <begin position="35"/>
        <end position="56"/>
    </location>
</feature>
<reference evidence="8" key="1">
    <citation type="submission" date="2017-04" db="EMBL/GenBank/DDBJ databases">
        <authorList>
            <person name="Varghese N."/>
            <person name="Submissions S."/>
        </authorList>
    </citation>
    <scope>NUCLEOTIDE SEQUENCE [LARGE SCALE GENOMIC DNA]</scope>
    <source>
        <strain evidence="8">K3S</strain>
    </source>
</reference>
<proteinExistence type="predicted"/>
<dbReference type="Proteomes" id="UP000192906">
    <property type="component" value="Unassembled WGS sequence"/>
</dbReference>
<evidence type="ECO:0000256" key="6">
    <source>
        <dbReference type="SAM" id="Phobius"/>
    </source>
</evidence>
<name>A0A1X7C5C0_9BACT</name>
<keyword evidence="3 6" id="KW-0812">Transmembrane</keyword>
<dbReference type="PANTHER" id="PTHR43370">
    <property type="entry name" value="SUGAR ABC TRANSPORTER INTEGRAL MEMBRANE PROTEIN-RELATED"/>
    <property type="match status" value="1"/>
</dbReference>
<feature type="transmembrane region" description="Helical" evidence="6">
    <location>
        <begin position="62"/>
        <end position="84"/>
    </location>
</feature>
<feature type="transmembrane region" description="Helical" evidence="6">
    <location>
        <begin position="91"/>
        <end position="113"/>
    </location>
</feature>
<keyword evidence="8" id="KW-1185">Reference proteome</keyword>